<dbReference type="GO" id="GO:0016020">
    <property type="term" value="C:membrane"/>
    <property type="evidence" value="ECO:0007669"/>
    <property type="project" value="UniProtKB-SubCell"/>
</dbReference>
<dbReference type="PANTHER" id="PTHR46953:SF1">
    <property type="entry name" value="G-PROTEIN COUPLED RECEPTOR MTH-LIKE 1-RELATED"/>
    <property type="match status" value="1"/>
</dbReference>
<dbReference type="PANTHER" id="PTHR46953">
    <property type="entry name" value="G-PROTEIN COUPLED RECEPTOR MTH-LIKE 1-RELATED"/>
    <property type="match status" value="1"/>
</dbReference>
<organism evidence="5 6">
    <name type="scientific">Rhodnius prolixus</name>
    <name type="common">Triatomid bug</name>
    <dbReference type="NCBI Taxonomy" id="13249"/>
    <lineage>
        <taxon>Eukaryota</taxon>
        <taxon>Metazoa</taxon>
        <taxon>Ecdysozoa</taxon>
        <taxon>Arthropoda</taxon>
        <taxon>Hexapoda</taxon>
        <taxon>Insecta</taxon>
        <taxon>Pterygota</taxon>
        <taxon>Neoptera</taxon>
        <taxon>Paraneoptera</taxon>
        <taxon>Hemiptera</taxon>
        <taxon>Heteroptera</taxon>
        <taxon>Panheteroptera</taxon>
        <taxon>Cimicomorpha</taxon>
        <taxon>Reduviidae</taxon>
        <taxon>Triatominae</taxon>
        <taxon>Rhodnius</taxon>
    </lineage>
</organism>
<dbReference type="Pfam" id="PF00002">
    <property type="entry name" value="7tm_2"/>
    <property type="match status" value="1"/>
</dbReference>
<evidence type="ECO:0000256" key="2">
    <source>
        <dbReference type="ARBA" id="ARBA00022692"/>
    </source>
</evidence>
<dbReference type="GO" id="GO:0004930">
    <property type="term" value="F:G protein-coupled receptor activity"/>
    <property type="evidence" value="ECO:0007669"/>
    <property type="project" value="InterPro"/>
</dbReference>
<dbReference type="VEuPathDB" id="VectorBase:RPRC011192"/>
<evidence type="ECO:0000256" key="4">
    <source>
        <dbReference type="ARBA" id="ARBA00023136"/>
    </source>
</evidence>
<dbReference type="InParanoid" id="T1I4H3"/>
<name>T1I4H3_RHOPR</name>
<evidence type="ECO:0000313" key="6">
    <source>
        <dbReference type="Proteomes" id="UP000015103"/>
    </source>
</evidence>
<sequence length="101" mass="11640">MDLSPTIPSTYLKPNFGLDSCWFHSDNAAIPYFYGPVAVLLFFNVIFFILTTRILCRTDTTTDERITSMDQAVLGVIVRKRKQSKNIDKNHDLSLHKRDFV</sequence>
<dbReference type="Proteomes" id="UP000015103">
    <property type="component" value="Unassembled WGS sequence"/>
</dbReference>
<keyword evidence="6" id="KW-1185">Reference proteome</keyword>
<dbReference type="EnsemblMetazoa" id="RPRC011192-RA">
    <property type="protein sequence ID" value="RPRC011192-PA"/>
    <property type="gene ID" value="RPRC011192"/>
</dbReference>
<evidence type="ECO:0000256" key="3">
    <source>
        <dbReference type="ARBA" id="ARBA00022989"/>
    </source>
</evidence>
<keyword evidence="4" id="KW-0472">Membrane</keyword>
<dbReference type="InterPro" id="IPR052808">
    <property type="entry name" value="GPCR_Mth-like"/>
</dbReference>
<dbReference type="OMA" id="CWFYEDA"/>
<dbReference type="Gene3D" id="1.20.1070.10">
    <property type="entry name" value="Rhodopsin 7-helix transmembrane proteins"/>
    <property type="match status" value="1"/>
</dbReference>
<evidence type="ECO:0000313" key="5">
    <source>
        <dbReference type="EnsemblMetazoa" id="RPRC011192-PA"/>
    </source>
</evidence>
<dbReference type="AlphaFoldDB" id="T1I4H3"/>
<comment type="subcellular location">
    <subcellularLocation>
        <location evidence="1">Membrane</location>
        <topology evidence="1">Multi-pass membrane protein</topology>
    </subcellularLocation>
</comment>
<protein>
    <submittedName>
        <fullName evidence="5">Uncharacterized protein</fullName>
    </submittedName>
</protein>
<keyword evidence="3" id="KW-1133">Transmembrane helix</keyword>
<dbReference type="EMBL" id="ACPB03014994">
    <property type="status" value="NOT_ANNOTATED_CDS"/>
    <property type="molecule type" value="Genomic_DNA"/>
</dbReference>
<reference evidence="5" key="1">
    <citation type="submission" date="2015-05" db="UniProtKB">
        <authorList>
            <consortium name="EnsemblMetazoa"/>
        </authorList>
    </citation>
    <scope>IDENTIFICATION</scope>
</reference>
<dbReference type="InterPro" id="IPR000832">
    <property type="entry name" value="GPCR_2_secretin-like"/>
</dbReference>
<accession>T1I4H3</accession>
<proteinExistence type="predicted"/>
<evidence type="ECO:0000256" key="1">
    <source>
        <dbReference type="ARBA" id="ARBA00004141"/>
    </source>
</evidence>
<keyword evidence="2" id="KW-0812">Transmembrane</keyword>
<dbReference type="HOGENOM" id="CLU_2295066_0_0_1"/>